<dbReference type="AlphaFoldDB" id="A0A9W8UJ67"/>
<evidence type="ECO:0000313" key="3">
    <source>
        <dbReference type="Proteomes" id="UP001144673"/>
    </source>
</evidence>
<comment type="caution">
    <text evidence="2">The sequence shown here is derived from an EMBL/GenBank/DDBJ whole genome shotgun (WGS) entry which is preliminary data.</text>
</comment>
<proteinExistence type="predicted"/>
<feature type="region of interest" description="Disordered" evidence="1">
    <location>
        <begin position="16"/>
        <end position="43"/>
    </location>
</feature>
<dbReference type="KEGG" id="amus:LMH87_002378"/>
<gene>
    <name evidence="2" type="ORF">LMH87_002378</name>
</gene>
<accession>A0A9W8UJ67</accession>
<reference evidence="2" key="1">
    <citation type="journal article" date="2023" name="Access Microbiol">
        <title>De-novo genome assembly for Akanthomyces muscarius, a biocontrol agent of insect agricultural pests.</title>
        <authorList>
            <person name="Erdos Z."/>
            <person name="Studholme D.J."/>
            <person name="Raymond B."/>
            <person name="Sharma M."/>
        </authorList>
    </citation>
    <scope>NUCLEOTIDE SEQUENCE</scope>
    <source>
        <strain evidence="2">Ve6</strain>
    </source>
</reference>
<organism evidence="2 3">
    <name type="scientific">Akanthomyces muscarius</name>
    <name type="common">Entomopathogenic fungus</name>
    <name type="synonym">Lecanicillium muscarium</name>
    <dbReference type="NCBI Taxonomy" id="2231603"/>
    <lineage>
        <taxon>Eukaryota</taxon>
        <taxon>Fungi</taxon>
        <taxon>Dikarya</taxon>
        <taxon>Ascomycota</taxon>
        <taxon>Pezizomycotina</taxon>
        <taxon>Sordariomycetes</taxon>
        <taxon>Hypocreomycetidae</taxon>
        <taxon>Hypocreales</taxon>
        <taxon>Cordycipitaceae</taxon>
        <taxon>Akanthomyces</taxon>
    </lineage>
</organism>
<dbReference type="GeneID" id="80889537"/>
<dbReference type="Proteomes" id="UP001144673">
    <property type="component" value="Chromosome 3"/>
</dbReference>
<name>A0A9W8UJ67_AKAMU</name>
<keyword evidence="3" id="KW-1185">Reference proteome</keyword>
<evidence type="ECO:0008006" key="4">
    <source>
        <dbReference type="Google" id="ProtNLM"/>
    </source>
</evidence>
<dbReference type="EMBL" id="JAJHUN010000010">
    <property type="protein sequence ID" value="KAJ4147877.1"/>
    <property type="molecule type" value="Genomic_DNA"/>
</dbReference>
<sequence length="218" mass="24819">MTIYYEFPEQLAEKWSNAGLSEERSRSASRNPSSRGDVPPKQGLETGFISLKLSNMPKDVTIQQIWKAFSPKGSIHLIEIFDPSPRETTATGRIDFEPRPKNNFWQNRRIDVALPGHENPVTFNVGVRHEAVHSTEEQRSLPVISMQLKSLDFGSLLNEDTMVIGETINSMEDGDLSLDLNTRRGEVTIHFRFPEKQNLISRKRQYKLVTPLSAIKKV</sequence>
<dbReference type="RefSeq" id="XP_056050818.1">
    <property type="nucleotide sequence ID" value="XM_056193820.1"/>
</dbReference>
<evidence type="ECO:0000313" key="2">
    <source>
        <dbReference type="EMBL" id="KAJ4147877.1"/>
    </source>
</evidence>
<evidence type="ECO:0000256" key="1">
    <source>
        <dbReference type="SAM" id="MobiDB-lite"/>
    </source>
</evidence>
<protein>
    <recommendedName>
        <fullName evidence="4">RRM domain-containing protein</fullName>
    </recommendedName>
</protein>